<dbReference type="CDD" id="cd02612">
    <property type="entry name" value="HAD_PGPPase"/>
    <property type="match status" value="1"/>
</dbReference>
<dbReference type="InterPro" id="IPR023214">
    <property type="entry name" value="HAD_sf"/>
</dbReference>
<accession>A0A099LVZ3</accession>
<evidence type="ECO:0000313" key="2">
    <source>
        <dbReference type="Proteomes" id="UP000029994"/>
    </source>
</evidence>
<dbReference type="eggNOG" id="COG0560">
    <property type="taxonomic scope" value="Bacteria"/>
</dbReference>
<dbReference type="EMBL" id="JMCG01000001">
    <property type="protein sequence ID" value="KGK12388.1"/>
    <property type="molecule type" value="Genomic_DNA"/>
</dbReference>
<dbReference type="Pfam" id="PF12710">
    <property type="entry name" value="HAD"/>
    <property type="match status" value="1"/>
</dbReference>
<dbReference type="AlphaFoldDB" id="A0A099LVZ3"/>
<evidence type="ECO:0000313" key="1">
    <source>
        <dbReference type="EMBL" id="KGK12388.1"/>
    </source>
</evidence>
<dbReference type="STRING" id="29495.EA26_14115"/>
<dbReference type="InterPro" id="IPR006385">
    <property type="entry name" value="HAD_hydro_SerB1"/>
</dbReference>
<dbReference type="Proteomes" id="UP000029994">
    <property type="component" value="Unassembled WGS sequence"/>
</dbReference>
<dbReference type="GO" id="GO:0036424">
    <property type="term" value="F:L-phosphoserine phosphatase activity"/>
    <property type="evidence" value="ECO:0007669"/>
    <property type="project" value="TreeGrafter"/>
</dbReference>
<protein>
    <recommendedName>
        <fullName evidence="3">Phosphoserine phosphatase</fullName>
    </recommendedName>
</protein>
<evidence type="ECO:0008006" key="3">
    <source>
        <dbReference type="Google" id="ProtNLM"/>
    </source>
</evidence>
<dbReference type="Gene3D" id="3.40.50.1000">
    <property type="entry name" value="HAD superfamily/HAD-like"/>
    <property type="match status" value="1"/>
</dbReference>
<dbReference type="Gene3D" id="1.20.1440.100">
    <property type="entry name" value="SG protein - dephosphorylation function"/>
    <property type="match status" value="1"/>
</dbReference>
<keyword evidence="2" id="KW-1185">Reference proteome</keyword>
<dbReference type="PANTHER" id="PTHR43344">
    <property type="entry name" value="PHOSPHOSERINE PHOSPHATASE"/>
    <property type="match status" value="1"/>
</dbReference>
<dbReference type="SUPFAM" id="SSF56784">
    <property type="entry name" value="HAD-like"/>
    <property type="match status" value="1"/>
</dbReference>
<organism evidence="1 2">
    <name type="scientific">Vibrio navarrensis</name>
    <dbReference type="NCBI Taxonomy" id="29495"/>
    <lineage>
        <taxon>Bacteria</taxon>
        <taxon>Pseudomonadati</taxon>
        <taxon>Pseudomonadota</taxon>
        <taxon>Gammaproteobacteria</taxon>
        <taxon>Vibrionales</taxon>
        <taxon>Vibrionaceae</taxon>
        <taxon>Vibrio</taxon>
    </lineage>
</organism>
<dbReference type="GO" id="GO:0000287">
    <property type="term" value="F:magnesium ion binding"/>
    <property type="evidence" value="ECO:0007669"/>
    <property type="project" value="TreeGrafter"/>
</dbReference>
<dbReference type="GO" id="GO:0006564">
    <property type="term" value="P:L-serine biosynthetic process"/>
    <property type="evidence" value="ECO:0007669"/>
    <property type="project" value="TreeGrafter"/>
</dbReference>
<proteinExistence type="predicted"/>
<dbReference type="NCBIfam" id="TIGR01488">
    <property type="entry name" value="HAD-SF-IB"/>
    <property type="match status" value="1"/>
</dbReference>
<dbReference type="InterPro" id="IPR036412">
    <property type="entry name" value="HAD-like_sf"/>
</dbReference>
<dbReference type="InterPro" id="IPR050582">
    <property type="entry name" value="HAD-like_SerB"/>
</dbReference>
<reference evidence="1 2" key="1">
    <citation type="submission" date="2014-04" db="EMBL/GenBank/DDBJ databases">
        <title>Genome sequencing of Vibrio navarrensis strains.</title>
        <authorList>
            <person name="Gladney L.M."/>
            <person name="Katz L.S."/>
            <person name="Marino-Ramirez L."/>
            <person name="Jordan I.K."/>
        </authorList>
    </citation>
    <scope>NUCLEOTIDE SEQUENCE [LARGE SCALE GENOMIC DNA]</scope>
    <source>
        <strain evidence="1 2">ATCC 51183</strain>
    </source>
</reference>
<dbReference type="GeneID" id="43684284"/>
<dbReference type="NCBIfam" id="TIGR01490">
    <property type="entry name" value="HAD-SF-IB-hyp1"/>
    <property type="match status" value="1"/>
</dbReference>
<dbReference type="RefSeq" id="WP_039428489.1">
    <property type="nucleotide sequence ID" value="NZ_CP061844.1"/>
</dbReference>
<gene>
    <name evidence="1" type="ORF">EA26_14115</name>
</gene>
<dbReference type="GO" id="GO:0005737">
    <property type="term" value="C:cytoplasm"/>
    <property type="evidence" value="ECO:0007669"/>
    <property type="project" value="TreeGrafter"/>
</dbReference>
<dbReference type="PANTHER" id="PTHR43344:SF14">
    <property type="entry name" value="HAD-IB FAMILY HYDROLASE"/>
    <property type="match status" value="1"/>
</dbReference>
<sequence>MNLALFDFDGTLTNEDMFSLFLNHSASGTRKWVGRVVIAPFYLLYKINLLPSHLMRPIASWIAFKGRREATLQLIGAQFAREVIPRYLRPEAMAKLAWHQQRGDQIILVSASLDLYLRHWCDAQGIELLCSEMAVSRGRYTGKYQQGDCSREQKVLRVKLHCRLSDYSKIYAYGDTEEDRPMLNLADEAFMNWQRVHTANR</sequence>
<name>A0A099LVZ3_9VIBR</name>
<comment type="caution">
    <text evidence="1">The sequence shown here is derived from an EMBL/GenBank/DDBJ whole genome shotgun (WGS) entry which is preliminary data.</text>
</comment>